<feature type="compositionally biased region" description="Basic and acidic residues" evidence="1">
    <location>
        <begin position="113"/>
        <end position="128"/>
    </location>
</feature>
<feature type="transmembrane region" description="Helical" evidence="2">
    <location>
        <begin position="75"/>
        <end position="100"/>
    </location>
</feature>
<proteinExistence type="predicted"/>
<evidence type="ECO:0000313" key="4">
    <source>
        <dbReference type="Proteomes" id="UP001143474"/>
    </source>
</evidence>
<keyword evidence="2" id="KW-0472">Membrane</keyword>
<dbReference type="AlphaFoldDB" id="A0A9W6I7X4"/>
<keyword evidence="2" id="KW-0812">Transmembrane</keyword>
<keyword evidence="4" id="KW-1185">Reference proteome</keyword>
<organism evidence="3 4">
    <name type="scientific">Streptosporangium carneum</name>
    <dbReference type="NCBI Taxonomy" id="47481"/>
    <lineage>
        <taxon>Bacteria</taxon>
        <taxon>Bacillati</taxon>
        <taxon>Actinomycetota</taxon>
        <taxon>Actinomycetes</taxon>
        <taxon>Streptosporangiales</taxon>
        <taxon>Streptosporangiaceae</taxon>
        <taxon>Streptosporangium</taxon>
    </lineage>
</organism>
<dbReference type="RefSeq" id="WP_271222011.1">
    <property type="nucleotide sequence ID" value="NZ_BAAAVD010000083.1"/>
</dbReference>
<evidence type="ECO:0000313" key="3">
    <source>
        <dbReference type="EMBL" id="GLK13740.1"/>
    </source>
</evidence>
<name>A0A9W6I7X4_9ACTN</name>
<keyword evidence="2" id="KW-1133">Transmembrane helix</keyword>
<reference evidence="3" key="1">
    <citation type="journal article" date="2014" name="Int. J. Syst. Evol. Microbiol.">
        <title>Complete genome sequence of Corynebacterium casei LMG S-19264T (=DSM 44701T), isolated from a smear-ripened cheese.</title>
        <authorList>
            <consortium name="US DOE Joint Genome Institute (JGI-PGF)"/>
            <person name="Walter F."/>
            <person name="Albersmeier A."/>
            <person name="Kalinowski J."/>
            <person name="Ruckert C."/>
        </authorList>
    </citation>
    <scope>NUCLEOTIDE SEQUENCE</scope>
    <source>
        <strain evidence="3">VKM Ac-2007</strain>
    </source>
</reference>
<gene>
    <name evidence="3" type="ORF">GCM10017600_71510</name>
</gene>
<dbReference type="EMBL" id="BSEV01000025">
    <property type="protein sequence ID" value="GLK13740.1"/>
    <property type="molecule type" value="Genomic_DNA"/>
</dbReference>
<feature type="region of interest" description="Disordered" evidence="1">
    <location>
        <begin position="104"/>
        <end position="128"/>
    </location>
</feature>
<feature type="transmembrane region" description="Helical" evidence="2">
    <location>
        <begin position="47"/>
        <end position="69"/>
    </location>
</feature>
<evidence type="ECO:0000256" key="1">
    <source>
        <dbReference type="SAM" id="MobiDB-lite"/>
    </source>
</evidence>
<dbReference type="Proteomes" id="UP001143474">
    <property type="component" value="Unassembled WGS sequence"/>
</dbReference>
<protein>
    <submittedName>
        <fullName evidence="3">Uncharacterized protein</fullName>
    </submittedName>
</protein>
<feature type="region of interest" description="Disordered" evidence="1">
    <location>
        <begin position="17"/>
        <end position="38"/>
    </location>
</feature>
<comment type="caution">
    <text evidence="3">The sequence shown here is derived from an EMBL/GenBank/DDBJ whole genome shotgun (WGS) entry which is preliminary data.</text>
</comment>
<accession>A0A9W6I7X4</accession>
<evidence type="ECO:0000256" key="2">
    <source>
        <dbReference type="SAM" id="Phobius"/>
    </source>
</evidence>
<sequence>MRDPDETLAALDDVLSDWHGSPDAMTWTADPSPPPPPRTLKGTLARWAWTAVKVIFFLHVWIVSAHLTVKLTAGIWGTPVATVVGLVGGLVVATLGMTAVETIRERRRRERPSRREGDASRRSDRPSS</sequence>
<reference evidence="3" key="2">
    <citation type="submission" date="2023-01" db="EMBL/GenBank/DDBJ databases">
        <authorList>
            <person name="Sun Q."/>
            <person name="Evtushenko L."/>
        </authorList>
    </citation>
    <scope>NUCLEOTIDE SEQUENCE</scope>
    <source>
        <strain evidence="3">VKM Ac-2007</strain>
    </source>
</reference>